<gene>
    <name evidence="4" type="ORF">EDE11_101409</name>
</gene>
<evidence type="ECO:0000313" key="4">
    <source>
        <dbReference type="EMBL" id="TCV88618.1"/>
    </source>
</evidence>
<comment type="similarity">
    <text evidence="3">Belongs to the Rsd/AlgQ family.</text>
</comment>
<dbReference type="Pfam" id="PF04353">
    <property type="entry name" value="Rsd_AlgQ"/>
    <property type="match status" value="1"/>
</dbReference>
<dbReference type="InterPro" id="IPR038309">
    <property type="entry name" value="Rsd/AlgQ_sf"/>
</dbReference>
<comment type="caution">
    <text evidence="4">The sequence shown here is derived from an EMBL/GenBank/DDBJ whole genome shotgun (WGS) entry which is preliminary data.</text>
</comment>
<evidence type="ECO:0000256" key="2">
    <source>
        <dbReference type="ARBA" id="ARBA00023163"/>
    </source>
</evidence>
<proteinExistence type="inferred from homology"/>
<protein>
    <submittedName>
        <fullName evidence="4">Regulator of sigma D</fullName>
    </submittedName>
</protein>
<keyword evidence="5" id="KW-1185">Reference proteome</keyword>
<evidence type="ECO:0000313" key="5">
    <source>
        <dbReference type="Proteomes" id="UP000295649"/>
    </source>
</evidence>
<reference evidence="4 5" key="1">
    <citation type="submission" date="2019-03" db="EMBL/GenBank/DDBJ databases">
        <title>Systems level insights into methane cycling in arid and semi-arid ecosystems.</title>
        <authorList>
            <person name="Kalyuzhnaya M."/>
        </authorList>
    </citation>
    <scope>NUCLEOTIDE SEQUENCE [LARGE SCALE GENOMIC DNA]</scope>
    <source>
        <strain evidence="4 5">S-1</strain>
    </source>
</reference>
<sequence length="148" mass="16963">MTEMNSISTDTSATNLHLVAALQEERSAVWTLYCQIAEMKPFSSENAIRPMLSEFSQLLIDYISFGHFSIYEHLITEKQHQTSTLSYAEKMYPAFSNTTESAITFSDTYDDGKRKFNTENLAQDLSVLGERLAERMELEDRLCSMLLH</sequence>
<name>A0ABY2CTB2_METMH</name>
<accession>A0ABY2CTB2</accession>
<keyword evidence="1 3" id="KW-0805">Transcription regulation</keyword>
<dbReference type="EMBL" id="SMCN01000001">
    <property type="protein sequence ID" value="TCV88618.1"/>
    <property type="molecule type" value="Genomic_DNA"/>
</dbReference>
<dbReference type="Proteomes" id="UP000295649">
    <property type="component" value="Unassembled WGS sequence"/>
</dbReference>
<evidence type="ECO:0000256" key="3">
    <source>
        <dbReference type="RuleBase" id="RU004409"/>
    </source>
</evidence>
<dbReference type="InterPro" id="IPR007448">
    <property type="entry name" value="Sigma70_reg_Rsd_AlgQ"/>
</dbReference>
<organism evidence="4 5">
    <name type="scientific">Methylomonas methanica</name>
    <dbReference type="NCBI Taxonomy" id="421"/>
    <lineage>
        <taxon>Bacteria</taxon>
        <taxon>Pseudomonadati</taxon>
        <taxon>Pseudomonadota</taxon>
        <taxon>Gammaproteobacteria</taxon>
        <taxon>Methylococcales</taxon>
        <taxon>Methylococcaceae</taxon>
        <taxon>Methylomonas</taxon>
    </lineage>
</organism>
<dbReference type="Gene3D" id="1.20.120.1370">
    <property type="entry name" value="Regulator of RNA polymerase sigma(70) subunit, domain 4"/>
    <property type="match status" value="1"/>
</dbReference>
<keyword evidence="2 3" id="KW-0804">Transcription</keyword>
<evidence type="ECO:0000256" key="1">
    <source>
        <dbReference type="ARBA" id="ARBA00023015"/>
    </source>
</evidence>